<proteinExistence type="inferred from homology"/>
<dbReference type="Pfam" id="PF07498">
    <property type="entry name" value="Rho_N"/>
    <property type="match status" value="1"/>
</dbReference>
<evidence type="ECO:0000256" key="8">
    <source>
        <dbReference type="SAM" id="MobiDB-lite"/>
    </source>
</evidence>
<dbReference type="AlphaFoldDB" id="A0A4Q0P628"/>
<dbReference type="PROSITE" id="PS01169">
    <property type="entry name" value="RIBOSOMAL_L21"/>
    <property type="match status" value="1"/>
</dbReference>
<dbReference type="OrthoDB" id="9813334at2"/>
<comment type="caution">
    <text evidence="10">The sequence shown here is derived from an EMBL/GenBank/DDBJ whole genome shotgun (WGS) entry which is preliminary data.</text>
</comment>
<evidence type="ECO:0000256" key="4">
    <source>
        <dbReference type="ARBA" id="ARBA00022980"/>
    </source>
</evidence>
<dbReference type="InterPro" id="IPR036164">
    <property type="entry name" value="bL21-like_sf"/>
</dbReference>
<evidence type="ECO:0000256" key="6">
    <source>
        <dbReference type="HAMAP-Rule" id="MF_01363"/>
    </source>
</evidence>
<organism evidence="10 11">
    <name type="scientific">Leeuwenhoekiella aequorea</name>
    <dbReference type="NCBI Taxonomy" id="283736"/>
    <lineage>
        <taxon>Bacteria</taxon>
        <taxon>Pseudomonadati</taxon>
        <taxon>Bacteroidota</taxon>
        <taxon>Flavobacteriia</taxon>
        <taxon>Flavobacteriales</taxon>
        <taxon>Flavobacteriaceae</taxon>
        <taxon>Leeuwenhoekiella</taxon>
    </lineage>
</organism>
<dbReference type="SUPFAM" id="SSF68912">
    <property type="entry name" value="Rho N-terminal domain-like"/>
    <property type="match status" value="1"/>
</dbReference>
<dbReference type="NCBIfam" id="TIGR00061">
    <property type="entry name" value="L21"/>
    <property type="match status" value="1"/>
</dbReference>
<keyword evidence="5 6" id="KW-0687">Ribonucleoprotein</keyword>
<evidence type="ECO:0000256" key="5">
    <source>
        <dbReference type="ARBA" id="ARBA00023274"/>
    </source>
</evidence>
<evidence type="ECO:0000256" key="2">
    <source>
        <dbReference type="ARBA" id="ARBA00022730"/>
    </source>
</evidence>
<dbReference type="GO" id="GO:0005737">
    <property type="term" value="C:cytoplasm"/>
    <property type="evidence" value="ECO:0007669"/>
    <property type="project" value="UniProtKB-ARBA"/>
</dbReference>
<dbReference type="GO" id="GO:0006353">
    <property type="term" value="P:DNA-templated transcription termination"/>
    <property type="evidence" value="ECO:0007669"/>
    <property type="project" value="InterPro"/>
</dbReference>
<dbReference type="GO" id="GO:0003735">
    <property type="term" value="F:structural constituent of ribosome"/>
    <property type="evidence" value="ECO:0007669"/>
    <property type="project" value="InterPro"/>
</dbReference>
<dbReference type="RefSeq" id="WP_128757974.1">
    <property type="nucleotide sequence ID" value="NZ_JASMRS010000001.1"/>
</dbReference>
<dbReference type="InterPro" id="IPR001787">
    <property type="entry name" value="Ribosomal_bL21"/>
</dbReference>
<dbReference type="GO" id="GO:0019843">
    <property type="term" value="F:rRNA binding"/>
    <property type="evidence" value="ECO:0007669"/>
    <property type="project" value="UniProtKB-UniRule"/>
</dbReference>
<keyword evidence="3 6" id="KW-0694">RNA-binding</keyword>
<dbReference type="Proteomes" id="UP000289238">
    <property type="component" value="Unassembled WGS sequence"/>
</dbReference>
<comment type="function">
    <text evidence="6 7">This protein binds to 23S rRNA in the presence of protein L20.</text>
</comment>
<dbReference type="GO" id="GO:0005840">
    <property type="term" value="C:ribosome"/>
    <property type="evidence" value="ECO:0007669"/>
    <property type="project" value="UniProtKB-KW"/>
</dbReference>
<dbReference type="GO" id="GO:0006412">
    <property type="term" value="P:translation"/>
    <property type="evidence" value="ECO:0007669"/>
    <property type="project" value="UniProtKB-UniRule"/>
</dbReference>
<dbReference type="Pfam" id="PF00829">
    <property type="entry name" value="Ribosomal_L21p"/>
    <property type="match status" value="1"/>
</dbReference>
<reference evidence="10 11" key="1">
    <citation type="submission" date="2018-07" db="EMBL/GenBank/DDBJ databases">
        <title>Leeuwenhoekiella genomics.</title>
        <authorList>
            <person name="Tahon G."/>
            <person name="Willems A."/>
        </authorList>
    </citation>
    <scope>NUCLEOTIDE SEQUENCE [LARGE SCALE GENOMIC DNA]</scope>
    <source>
        <strain evidence="10 11">LMG 22550</strain>
    </source>
</reference>
<dbReference type="GO" id="GO:1990904">
    <property type="term" value="C:ribonucleoprotein complex"/>
    <property type="evidence" value="ECO:0007669"/>
    <property type="project" value="UniProtKB-KW"/>
</dbReference>
<keyword evidence="4 6" id="KW-0689">Ribosomal protein</keyword>
<dbReference type="SUPFAM" id="SSF141091">
    <property type="entry name" value="L21p-like"/>
    <property type="match status" value="1"/>
</dbReference>
<protein>
    <recommendedName>
        <fullName evidence="6">Large ribosomal subunit protein bL21</fullName>
    </recommendedName>
</protein>
<gene>
    <name evidence="6" type="primary">rplU</name>
    <name evidence="10" type="ORF">DSM00_2138</name>
</gene>
<keyword evidence="11" id="KW-1185">Reference proteome</keyword>
<dbReference type="InterPro" id="IPR018258">
    <property type="entry name" value="Ribosomal_bL21_CS"/>
</dbReference>
<dbReference type="InterPro" id="IPR036269">
    <property type="entry name" value="Rho_N_sf"/>
</dbReference>
<dbReference type="SMART" id="SM00959">
    <property type="entry name" value="Rho_N"/>
    <property type="match status" value="1"/>
</dbReference>
<feature type="region of interest" description="Disordered" evidence="8">
    <location>
        <begin position="106"/>
        <end position="128"/>
    </location>
</feature>
<dbReference type="InterPro" id="IPR028909">
    <property type="entry name" value="bL21-like"/>
</dbReference>
<dbReference type="InterPro" id="IPR011112">
    <property type="entry name" value="Rho-like_N"/>
</dbReference>
<evidence type="ECO:0000313" key="10">
    <source>
        <dbReference type="EMBL" id="RXG22074.1"/>
    </source>
</evidence>
<accession>A0A4Q0P628</accession>
<comment type="subunit">
    <text evidence="6">Part of the 50S ribosomal subunit. Contacts protein L20.</text>
</comment>
<evidence type="ECO:0000313" key="11">
    <source>
        <dbReference type="Proteomes" id="UP000289238"/>
    </source>
</evidence>
<feature type="domain" description="Rho termination factor-like N-terminal" evidence="9">
    <location>
        <begin position="122"/>
        <end position="157"/>
    </location>
</feature>
<comment type="similarity">
    <text evidence="1 6 7">Belongs to the bacterial ribosomal protein bL21 family.</text>
</comment>
<name>A0A4Q0P628_9FLAO</name>
<dbReference type="EMBL" id="QOVM01000004">
    <property type="protein sequence ID" value="RXG22074.1"/>
    <property type="molecule type" value="Genomic_DNA"/>
</dbReference>
<evidence type="ECO:0000259" key="9">
    <source>
        <dbReference type="SMART" id="SM00959"/>
    </source>
</evidence>
<dbReference type="PANTHER" id="PTHR21349:SF0">
    <property type="entry name" value="LARGE RIBOSOMAL SUBUNIT PROTEIN BL21M"/>
    <property type="match status" value="1"/>
</dbReference>
<evidence type="ECO:0000256" key="3">
    <source>
        <dbReference type="ARBA" id="ARBA00022884"/>
    </source>
</evidence>
<evidence type="ECO:0000256" key="1">
    <source>
        <dbReference type="ARBA" id="ARBA00008563"/>
    </source>
</evidence>
<evidence type="ECO:0000256" key="7">
    <source>
        <dbReference type="RuleBase" id="RU000562"/>
    </source>
</evidence>
<dbReference type="Gene3D" id="1.10.720.10">
    <property type="match status" value="1"/>
</dbReference>
<dbReference type="PANTHER" id="PTHR21349">
    <property type="entry name" value="50S RIBOSOMAL PROTEIN L21"/>
    <property type="match status" value="1"/>
</dbReference>
<dbReference type="HAMAP" id="MF_01363">
    <property type="entry name" value="Ribosomal_bL21"/>
    <property type="match status" value="1"/>
</dbReference>
<sequence length="157" mass="17094">MYAIVEIAGQQFKVAKDQKVFVNRLSGEEGDDVSFDKVLMTGDGDNITLGAPAIEGALVGATITRHLKGDKVIVFKKKRRKGYRKKNGHRQSLTEILIGDISLKGGKKAAPKAEAKQESSDDLSNNTVAELREMAKEQGLEGYSSMKKAELIEALSK</sequence>
<keyword evidence="2 6" id="KW-0699">rRNA-binding</keyword>